<accession>F0YP53</accession>
<dbReference type="OrthoDB" id="10269852at2759"/>
<evidence type="ECO:0000256" key="1">
    <source>
        <dbReference type="SAM" id="SignalP"/>
    </source>
</evidence>
<name>F0YP53_AURAN</name>
<feature type="chain" id="PRO_5003264744" evidence="1">
    <location>
        <begin position="17"/>
        <end position="349"/>
    </location>
</feature>
<keyword evidence="3" id="KW-1185">Reference proteome</keyword>
<dbReference type="GeneID" id="20226716"/>
<feature type="signal peptide" evidence="1">
    <location>
        <begin position="1"/>
        <end position="16"/>
    </location>
</feature>
<keyword evidence="1" id="KW-0732">Signal</keyword>
<dbReference type="InParanoid" id="F0YP53"/>
<organism evidence="3">
    <name type="scientific">Aureococcus anophagefferens</name>
    <name type="common">Harmful bloom alga</name>
    <dbReference type="NCBI Taxonomy" id="44056"/>
    <lineage>
        <taxon>Eukaryota</taxon>
        <taxon>Sar</taxon>
        <taxon>Stramenopiles</taxon>
        <taxon>Ochrophyta</taxon>
        <taxon>Pelagophyceae</taxon>
        <taxon>Pelagomonadales</taxon>
        <taxon>Pelagomonadaceae</taxon>
        <taxon>Aureococcus</taxon>
    </lineage>
</organism>
<protein>
    <submittedName>
        <fullName evidence="2">Uncharacterized protein</fullName>
    </submittedName>
</protein>
<dbReference type="KEGG" id="aaf:AURANDRAFT_68296"/>
<dbReference type="RefSeq" id="XP_009042199.1">
    <property type="nucleotide sequence ID" value="XM_009043951.1"/>
</dbReference>
<evidence type="ECO:0000313" key="3">
    <source>
        <dbReference type="Proteomes" id="UP000002729"/>
    </source>
</evidence>
<reference evidence="2 3" key="1">
    <citation type="journal article" date="2011" name="Proc. Natl. Acad. Sci. U.S.A.">
        <title>Niche of harmful alga Aureococcus anophagefferens revealed through ecogenomics.</title>
        <authorList>
            <person name="Gobler C.J."/>
            <person name="Berry D.L."/>
            <person name="Dyhrman S.T."/>
            <person name="Wilhelm S.W."/>
            <person name="Salamov A."/>
            <person name="Lobanov A.V."/>
            <person name="Zhang Y."/>
            <person name="Collier J.L."/>
            <person name="Wurch L.L."/>
            <person name="Kustka A.B."/>
            <person name="Dill B.D."/>
            <person name="Shah M."/>
            <person name="VerBerkmoes N.C."/>
            <person name="Kuo A."/>
            <person name="Terry A."/>
            <person name="Pangilinan J."/>
            <person name="Lindquist E.A."/>
            <person name="Lucas S."/>
            <person name="Paulsen I.T."/>
            <person name="Hattenrath-Lehmann T.K."/>
            <person name="Talmage S.C."/>
            <person name="Walker E.A."/>
            <person name="Koch F."/>
            <person name="Burson A.M."/>
            <person name="Marcoval M.A."/>
            <person name="Tang Y.Z."/>
            <person name="Lecleir G.R."/>
            <person name="Coyne K.J."/>
            <person name="Berg G.M."/>
            <person name="Bertrand E.M."/>
            <person name="Saito M.A."/>
            <person name="Gladyshev V.N."/>
            <person name="Grigoriev I.V."/>
        </authorList>
    </citation>
    <scope>NUCLEOTIDE SEQUENCE [LARGE SCALE GENOMIC DNA]</scope>
    <source>
        <strain evidence="3">CCMP 1984</strain>
    </source>
</reference>
<gene>
    <name evidence="2" type="ORF">AURANDRAFT_68296</name>
</gene>
<dbReference type="AlphaFoldDB" id="F0YP53"/>
<sequence length="349" mass="38148">MMSILAAALLLTTARAALAPVRQWADFSSALGHNRTCTRRGGMVCGLSDDEAAYVASTYDVVSIEKCFGTGPGAEDRTMANFVATAAQLKASNERTKVLFYWNARVAGPPRCYEAAFGAELLAHPDWWLRRDDGKALCVGPGERTPVCDDDDMTWPYVDFSVRAAADWWVAAPLAARDEAGANMSGVFFDSCDHWDWTLWTNVAALWLDATRKLPPEAPLLVKTWVGPEITPIDADGPRWPRHFRDPATNATLRNRTDAGVRRAATDLATYALAAYLCLATAGSYFSYGWWYDVSQGPLWRVDQLDVAVGDPLGPPEFAGLACRRDYEGATVSVDLARWDSAAIVPKGT</sequence>
<dbReference type="EMBL" id="GL833197">
    <property type="protein sequence ID" value="EGB03107.1"/>
    <property type="molecule type" value="Genomic_DNA"/>
</dbReference>
<dbReference type="Proteomes" id="UP000002729">
    <property type="component" value="Unassembled WGS sequence"/>
</dbReference>
<evidence type="ECO:0000313" key="2">
    <source>
        <dbReference type="EMBL" id="EGB03107.1"/>
    </source>
</evidence>
<proteinExistence type="predicted"/>